<gene>
    <name evidence="10" type="ORF">E2C01_090771</name>
</gene>
<keyword evidence="6" id="KW-0675">Receptor</keyword>
<dbReference type="OrthoDB" id="6500454at2759"/>
<evidence type="ECO:0000313" key="10">
    <source>
        <dbReference type="EMBL" id="MPC95554.1"/>
    </source>
</evidence>
<feature type="compositionally biased region" description="Basic and acidic residues" evidence="8">
    <location>
        <begin position="71"/>
        <end position="84"/>
    </location>
</feature>
<evidence type="ECO:0000256" key="6">
    <source>
        <dbReference type="ARBA" id="ARBA00023170"/>
    </source>
</evidence>
<dbReference type="EMBL" id="VSRR010102683">
    <property type="protein sequence ID" value="MPC95554.1"/>
    <property type="molecule type" value="Genomic_DNA"/>
</dbReference>
<evidence type="ECO:0000256" key="1">
    <source>
        <dbReference type="ARBA" id="ARBA00004651"/>
    </source>
</evidence>
<dbReference type="PANTHER" id="PTHR42643:SF24">
    <property type="entry name" value="IONOTROPIC RECEPTOR 60A"/>
    <property type="match status" value="1"/>
</dbReference>
<reference evidence="10 11" key="1">
    <citation type="submission" date="2019-05" db="EMBL/GenBank/DDBJ databases">
        <title>Another draft genome of Portunus trituberculatus and its Hox gene families provides insights of decapod evolution.</title>
        <authorList>
            <person name="Jeong J.-H."/>
            <person name="Song I."/>
            <person name="Kim S."/>
            <person name="Choi T."/>
            <person name="Kim D."/>
            <person name="Ryu S."/>
            <person name="Kim W."/>
        </authorList>
    </citation>
    <scope>NUCLEOTIDE SEQUENCE [LARGE SCALE GENOMIC DNA]</scope>
    <source>
        <tissue evidence="10">Muscle</tissue>
    </source>
</reference>
<accession>A0A5B7JTA2</accession>
<dbReference type="AlphaFoldDB" id="A0A5B7JTA2"/>
<feature type="transmembrane region" description="Helical" evidence="9">
    <location>
        <begin position="110"/>
        <end position="135"/>
    </location>
</feature>
<evidence type="ECO:0000256" key="7">
    <source>
        <dbReference type="ARBA" id="ARBA00023180"/>
    </source>
</evidence>
<keyword evidence="5 9" id="KW-0472">Membrane</keyword>
<protein>
    <submittedName>
        <fullName evidence="10">Uncharacterized protein</fullName>
    </submittedName>
</protein>
<keyword evidence="7" id="KW-0325">Glycoprotein</keyword>
<evidence type="ECO:0000256" key="9">
    <source>
        <dbReference type="SAM" id="Phobius"/>
    </source>
</evidence>
<keyword evidence="11" id="KW-1185">Reference proteome</keyword>
<evidence type="ECO:0000256" key="5">
    <source>
        <dbReference type="ARBA" id="ARBA00023136"/>
    </source>
</evidence>
<comment type="subcellular location">
    <subcellularLocation>
        <location evidence="1">Cell membrane</location>
        <topology evidence="1">Multi-pass membrane protein</topology>
    </subcellularLocation>
</comment>
<evidence type="ECO:0000256" key="8">
    <source>
        <dbReference type="SAM" id="MobiDB-lite"/>
    </source>
</evidence>
<keyword evidence="2" id="KW-1003">Cell membrane</keyword>
<evidence type="ECO:0000256" key="4">
    <source>
        <dbReference type="ARBA" id="ARBA00022989"/>
    </source>
</evidence>
<sequence>MKLMIAEHFTGKGASTPLYVARQNILPGYCGWPLAPNTPFKTNLDEYILAFHGAGLIQRWTTRVLERAQFDSQRRQNRADKENNIPEEEEATVGTQVTMALTLVHMQGPLFLYLIGASLSLGVFLGEISVSICYLDRGISWLQ</sequence>
<organism evidence="10 11">
    <name type="scientific">Portunus trituberculatus</name>
    <name type="common">Swimming crab</name>
    <name type="synonym">Neptunus trituberculatus</name>
    <dbReference type="NCBI Taxonomy" id="210409"/>
    <lineage>
        <taxon>Eukaryota</taxon>
        <taxon>Metazoa</taxon>
        <taxon>Ecdysozoa</taxon>
        <taxon>Arthropoda</taxon>
        <taxon>Crustacea</taxon>
        <taxon>Multicrustacea</taxon>
        <taxon>Malacostraca</taxon>
        <taxon>Eumalacostraca</taxon>
        <taxon>Eucarida</taxon>
        <taxon>Decapoda</taxon>
        <taxon>Pleocyemata</taxon>
        <taxon>Brachyura</taxon>
        <taxon>Eubrachyura</taxon>
        <taxon>Portunoidea</taxon>
        <taxon>Portunidae</taxon>
        <taxon>Portuninae</taxon>
        <taxon>Portunus</taxon>
    </lineage>
</organism>
<proteinExistence type="predicted"/>
<keyword evidence="4 9" id="KW-1133">Transmembrane helix</keyword>
<evidence type="ECO:0000256" key="2">
    <source>
        <dbReference type="ARBA" id="ARBA00022475"/>
    </source>
</evidence>
<dbReference type="GO" id="GO:0005886">
    <property type="term" value="C:plasma membrane"/>
    <property type="evidence" value="ECO:0007669"/>
    <property type="project" value="UniProtKB-SubCell"/>
</dbReference>
<dbReference type="PANTHER" id="PTHR42643">
    <property type="entry name" value="IONOTROPIC RECEPTOR 20A-RELATED"/>
    <property type="match status" value="1"/>
</dbReference>
<dbReference type="InterPro" id="IPR052192">
    <property type="entry name" value="Insect_Ionotropic_Sensory_Rcpt"/>
</dbReference>
<evidence type="ECO:0000313" key="11">
    <source>
        <dbReference type="Proteomes" id="UP000324222"/>
    </source>
</evidence>
<name>A0A5B7JTA2_PORTR</name>
<keyword evidence="3 9" id="KW-0812">Transmembrane</keyword>
<feature type="region of interest" description="Disordered" evidence="8">
    <location>
        <begin position="71"/>
        <end position="91"/>
    </location>
</feature>
<evidence type="ECO:0000256" key="3">
    <source>
        <dbReference type="ARBA" id="ARBA00022692"/>
    </source>
</evidence>
<dbReference type="Proteomes" id="UP000324222">
    <property type="component" value="Unassembled WGS sequence"/>
</dbReference>
<comment type="caution">
    <text evidence="10">The sequence shown here is derived from an EMBL/GenBank/DDBJ whole genome shotgun (WGS) entry which is preliminary data.</text>
</comment>